<evidence type="ECO:0000313" key="3">
    <source>
        <dbReference type="Proteomes" id="UP001597010"/>
    </source>
</evidence>
<dbReference type="Proteomes" id="UP001597010">
    <property type="component" value="Unassembled WGS sequence"/>
</dbReference>
<keyword evidence="1" id="KW-1133">Transmembrane helix</keyword>
<comment type="caution">
    <text evidence="2">The sequence shown here is derived from an EMBL/GenBank/DDBJ whole genome shotgun (WGS) entry which is preliminary data.</text>
</comment>
<keyword evidence="1" id="KW-0472">Membrane</keyword>
<keyword evidence="1" id="KW-0812">Transmembrane</keyword>
<dbReference type="EMBL" id="JBHTHZ010000014">
    <property type="protein sequence ID" value="MFD0795416.1"/>
    <property type="molecule type" value="Genomic_DNA"/>
</dbReference>
<gene>
    <name evidence="2" type="ORF">ACFQZX_17470</name>
</gene>
<feature type="transmembrane region" description="Helical" evidence="1">
    <location>
        <begin position="12"/>
        <end position="33"/>
    </location>
</feature>
<evidence type="ECO:0000313" key="2">
    <source>
        <dbReference type="EMBL" id="MFD0795416.1"/>
    </source>
</evidence>
<proteinExistence type="predicted"/>
<protein>
    <recommendedName>
        <fullName evidence="4">Immunodominant membrane protein</fullName>
    </recommendedName>
</protein>
<sequence>MAEIKIEKKTTVWPWVLAGIVIIALLLLYFFYFKKGNDNPVVMKESPDQVSSNTAQAILAYTNYADSDTTSMGLDHEFTHTALIKLADATQYLADKTGTGEKADIDKAREYADKITIDPNVTTHADNIKKAAGLLSGVLSNIQKASYPDLSSEAEEVASSSEAIDVDELTLDQKTKVRAYFNNASMLLKKMN</sequence>
<reference evidence="3" key="1">
    <citation type="journal article" date="2019" name="Int. J. Syst. Evol. Microbiol.">
        <title>The Global Catalogue of Microorganisms (GCM) 10K type strain sequencing project: providing services to taxonomists for standard genome sequencing and annotation.</title>
        <authorList>
            <consortium name="The Broad Institute Genomics Platform"/>
            <consortium name="The Broad Institute Genome Sequencing Center for Infectious Disease"/>
            <person name="Wu L."/>
            <person name="Ma J."/>
        </authorList>
    </citation>
    <scope>NUCLEOTIDE SEQUENCE [LARGE SCALE GENOMIC DNA]</scope>
    <source>
        <strain evidence="3">CCUG 61484</strain>
    </source>
</reference>
<keyword evidence="3" id="KW-1185">Reference proteome</keyword>
<dbReference type="RefSeq" id="WP_377117794.1">
    <property type="nucleotide sequence ID" value="NZ_JBHTHZ010000014.1"/>
</dbReference>
<name>A0ABW3AWG7_9SPHI</name>
<accession>A0ABW3AWG7</accession>
<evidence type="ECO:0000256" key="1">
    <source>
        <dbReference type="SAM" id="Phobius"/>
    </source>
</evidence>
<organism evidence="2 3">
    <name type="scientific">Mucilaginibacter litoreus</name>
    <dbReference type="NCBI Taxonomy" id="1048221"/>
    <lineage>
        <taxon>Bacteria</taxon>
        <taxon>Pseudomonadati</taxon>
        <taxon>Bacteroidota</taxon>
        <taxon>Sphingobacteriia</taxon>
        <taxon>Sphingobacteriales</taxon>
        <taxon>Sphingobacteriaceae</taxon>
        <taxon>Mucilaginibacter</taxon>
    </lineage>
</organism>
<evidence type="ECO:0008006" key="4">
    <source>
        <dbReference type="Google" id="ProtNLM"/>
    </source>
</evidence>